<dbReference type="PROSITE" id="PS51819">
    <property type="entry name" value="VOC"/>
    <property type="match status" value="1"/>
</dbReference>
<dbReference type="PANTHER" id="PTHR36113:SF6">
    <property type="entry name" value="FOSFOMYCIN RESISTANCE PROTEIN FOSX"/>
    <property type="match status" value="1"/>
</dbReference>
<dbReference type="EMBL" id="DF968506">
    <property type="protein sequence ID" value="GAP52970.1"/>
    <property type="molecule type" value="Genomic_DNA"/>
</dbReference>
<dbReference type="InterPro" id="IPR051332">
    <property type="entry name" value="Fosfomycin_Res_Enzymes"/>
</dbReference>
<organism evidence="2 3">
    <name type="scientific">Streptomyces azureus</name>
    <dbReference type="NCBI Taxonomy" id="146537"/>
    <lineage>
        <taxon>Bacteria</taxon>
        <taxon>Bacillati</taxon>
        <taxon>Actinomycetota</taxon>
        <taxon>Actinomycetes</taxon>
        <taxon>Kitasatosporales</taxon>
        <taxon>Streptomycetaceae</taxon>
        <taxon>Streptomyces</taxon>
    </lineage>
</organism>
<feature type="domain" description="VOC" evidence="1">
    <location>
        <begin position="14"/>
        <end position="140"/>
    </location>
</feature>
<dbReference type="InterPro" id="IPR029068">
    <property type="entry name" value="Glyas_Bleomycin-R_OHBP_Dase"/>
</dbReference>
<dbReference type="Pfam" id="PF13669">
    <property type="entry name" value="Glyoxalase_4"/>
    <property type="match status" value="1"/>
</dbReference>
<dbReference type="InterPro" id="IPR037523">
    <property type="entry name" value="VOC_core"/>
</dbReference>
<gene>
    <name evidence="2" type="ORF">SAZU_7850</name>
</gene>
<dbReference type="SUPFAM" id="SSF54593">
    <property type="entry name" value="Glyoxalase/Bleomycin resistance protein/Dihydroxybiphenyl dioxygenase"/>
    <property type="match status" value="1"/>
</dbReference>
<protein>
    <submittedName>
        <fullName evidence="2">Phosphoglycerate mutase family</fullName>
    </submittedName>
</protein>
<dbReference type="PANTHER" id="PTHR36113">
    <property type="entry name" value="LYASE, PUTATIVE-RELATED-RELATED"/>
    <property type="match status" value="1"/>
</dbReference>
<evidence type="ECO:0000259" key="1">
    <source>
        <dbReference type="PROSITE" id="PS51819"/>
    </source>
</evidence>
<keyword evidence="3" id="KW-1185">Reference proteome</keyword>
<reference evidence="2" key="1">
    <citation type="journal article" date="2015" name="Genome Announc.">
        <title>Draft Genome Sequence of Thiostrepton-Producing Streptomyces azureus ATCC 14921.</title>
        <authorList>
            <person name="Sakihara K."/>
            <person name="Maeda J."/>
            <person name="Tashiro K."/>
            <person name="Fujino Y."/>
            <person name="Kuhara S."/>
            <person name="Ohshima T."/>
            <person name="Ogata S."/>
            <person name="Doi K."/>
        </authorList>
    </citation>
    <scope>NUCLEOTIDE SEQUENCE [LARGE SCALE GENOMIC DNA]</scope>
    <source>
        <strain evidence="2">ATCC14921</strain>
    </source>
</reference>
<dbReference type="PATRIC" id="fig|146537.3.peg.8285"/>
<sequence length="150" mass="16587">MSKAPGPGVRGSGSLHHIELRVADLPRATREWGWLLGRLGHDPSQEWERGRSWRLGPTRLVVEQSPAMSAATEHDRMRPGLNHLAFHAGTPTDIDELVHEAPAHDWEPLFPDHHPHAGGLGHYAAHLADTDGFEVELVAAEVPTNPRELR</sequence>
<proteinExistence type="predicted"/>
<dbReference type="Proteomes" id="UP000053859">
    <property type="component" value="Unassembled WGS sequence"/>
</dbReference>
<dbReference type="RefSeq" id="WP_167745808.1">
    <property type="nucleotide sequence ID" value="NZ_DF968506.1"/>
</dbReference>
<dbReference type="AlphaFoldDB" id="A0A0K8PYJ4"/>
<evidence type="ECO:0000313" key="3">
    <source>
        <dbReference type="Proteomes" id="UP000053859"/>
    </source>
</evidence>
<accession>A0A0K8PYJ4</accession>
<dbReference type="Gene3D" id="3.10.180.10">
    <property type="entry name" value="2,3-Dihydroxybiphenyl 1,2-Dioxygenase, domain 1"/>
    <property type="match status" value="1"/>
</dbReference>
<evidence type="ECO:0000313" key="2">
    <source>
        <dbReference type="EMBL" id="GAP52970.1"/>
    </source>
</evidence>
<name>A0A0K8PYJ4_STRAJ</name>